<dbReference type="SUPFAM" id="SSF52833">
    <property type="entry name" value="Thioredoxin-like"/>
    <property type="match status" value="1"/>
</dbReference>
<dbReference type="InterPro" id="IPR036249">
    <property type="entry name" value="Thioredoxin-like_sf"/>
</dbReference>
<dbReference type="PANTHER" id="PTHR24198:SF165">
    <property type="entry name" value="ANKYRIN REPEAT-CONTAINING PROTEIN-RELATED"/>
    <property type="match status" value="1"/>
</dbReference>
<feature type="transmembrane region" description="Helical" evidence="9">
    <location>
        <begin position="212"/>
        <end position="231"/>
    </location>
</feature>
<keyword evidence="11" id="KW-0808">Transferase</keyword>
<dbReference type="OrthoDB" id="67566at2759"/>
<reference evidence="11 12" key="1">
    <citation type="journal article" date="2011" name="PLoS Genet.">
        <title>Genome sequencing and comparative transcriptomics of the model entomopathogenic fungi Metarhizium anisopliae and M. acridum.</title>
        <authorList>
            <person name="Gao Q."/>
            <person name="Jin K."/>
            <person name="Ying S.H."/>
            <person name="Zhang Y."/>
            <person name="Xiao G."/>
            <person name="Shang Y."/>
            <person name="Duan Z."/>
            <person name="Hu X."/>
            <person name="Xie X.Q."/>
            <person name="Zhou G."/>
            <person name="Peng G."/>
            <person name="Luo Z."/>
            <person name="Huang W."/>
            <person name="Wang B."/>
            <person name="Fang W."/>
            <person name="Wang S."/>
            <person name="Zhong Y."/>
            <person name="Ma L.J."/>
            <person name="St Leger R.J."/>
            <person name="Zhao G.P."/>
            <person name="Pei Y."/>
            <person name="Feng M.G."/>
            <person name="Xia Y."/>
            <person name="Wang C."/>
        </authorList>
    </citation>
    <scope>NUCLEOTIDE SEQUENCE [LARGE SCALE GENOMIC DNA]</scope>
    <source>
        <strain evidence="11 12">CQMa 102</strain>
    </source>
</reference>
<evidence type="ECO:0000256" key="6">
    <source>
        <dbReference type="ARBA" id="ARBA00023043"/>
    </source>
</evidence>
<feature type="repeat" description="ANK" evidence="8">
    <location>
        <begin position="539"/>
        <end position="572"/>
    </location>
</feature>
<evidence type="ECO:0000256" key="10">
    <source>
        <dbReference type="SAM" id="SignalP"/>
    </source>
</evidence>
<feature type="transmembrane region" description="Helical" evidence="9">
    <location>
        <begin position="180"/>
        <end position="205"/>
    </location>
</feature>
<protein>
    <submittedName>
        <fullName evidence="11">Oligosaccharyl transferase subunit</fullName>
    </submittedName>
</protein>
<feature type="transmembrane region" description="Helical" evidence="9">
    <location>
        <begin position="294"/>
        <end position="315"/>
    </location>
</feature>
<feature type="signal peptide" evidence="10">
    <location>
        <begin position="1"/>
        <end position="19"/>
    </location>
</feature>
<feature type="chain" id="PRO_5003238560" evidence="10">
    <location>
        <begin position="20"/>
        <end position="1090"/>
    </location>
</feature>
<dbReference type="GO" id="GO:0005789">
    <property type="term" value="C:endoplasmic reticulum membrane"/>
    <property type="evidence" value="ECO:0007669"/>
    <property type="project" value="UniProtKB-SubCell"/>
</dbReference>
<dbReference type="SUPFAM" id="SSF48403">
    <property type="entry name" value="Ankyrin repeat"/>
    <property type="match status" value="3"/>
</dbReference>
<feature type="repeat" description="ANK" evidence="8">
    <location>
        <begin position="709"/>
        <end position="741"/>
    </location>
</feature>
<gene>
    <name evidence="11" type="ORF">MAC_00795</name>
</gene>
<keyword evidence="12" id="KW-1185">Reference proteome</keyword>
<dbReference type="eggNOG" id="KOG2603">
    <property type="taxonomic scope" value="Eukaryota"/>
</dbReference>
<dbReference type="InParanoid" id="E9DTF7"/>
<comment type="subcellular location">
    <subcellularLocation>
        <location evidence="1">Endoplasmic reticulum membrane</location>
        <topology evidence="1">Multi-pass membrane protein</topology>
    </subcellularLocation>
</comment>
<keyword evidence="6 8" id="KW-0040">ANK repeat</keyword>
<dbReference type="SMART" id="SM00248">
    <property type="entry name" value="ANK"/>
    <property type="match status" value="13"/>
</dbReference>
<evidence type="ECO:0000256" key="3">
    <source>
        <dbReference type="ARBA" id="ARBA00022692"/>
    </source>
</evidence>
<dbReference type="Gene3D" id="1.25.40.20">
    <property type="entry name" value="Ankyrin repeat-containing domain"/>
    <property type="match status" value="4"/>
</dbReference>
<feature type="transmembrane region" description="Helical" evidence="9">
    <location>
        <begin position="263"/>
        <end position="282"/>
    </location>
</feature>
<dbReference type="STRING" id="655827.E9DTF7"/>
<evidence type="ECO:0000313" key="11">
    <source>
        <dbReference type="EMBL" id="EFY93012.1"/>
    </source>
</evidence>
<evidence type="ECO:0000256" key="2">
    <source>
        <dbReference type="ARBA" id="ARBA00009561"/>
    </source>
</evidence>
<dbReference type="Pfam" id="PF04756">
    <property type="entry name" value="OST3_OST6"/>
    <property type="match status" value="1"/>
</dbReference>
<dbReference type="InterPro" id="IPR002110">
    <property type="entry name" value="Ankyrin_rpt"/>
</dbReference>
<evidence type="ECO:0000313" key="12">
    <source>
        <dbReference type="Proteomes" id="UP000002499"/>
    </source>
</evidence>
<evidence type="ECO:0000256" key="1">
    <source>
        <dbReference type="ARBA" id="ARBA00004477"/>
    </source>
</evidence>
<dbReference type="Gene3D" id="3.40.30.10">
    <property type="entry name" value="Glutaredoxin"/>
    <property type="match status" value="1"/>
</dbReference>
<dbReference type="eggNOG" id="KOG4177">
    <property type="taxonomic scope" value="Eukaryota"/>
</dbReference>
<feature type="repeat" description="ANK" evidence="8">
    <location>
        <begin position="810"/>
        <end position="836"/>
    </location>
</feature>
<dbReference type="InterPro" id="IPR036770">
    <property type="entry name" value="Ankyrin_rpt-contain_sf"/>
</dbReference>
<evidence type="ECO:0000256" key="5">
    <source>
        <dbReference type="ARBA" id="ARBA00022989"/>
    </source>
</evidence>
<accession>E9DTF7</accession>
<dbReference type="HOGENOM" id="CLU_284701_0_0_1"/>
<keyword evidence="10" id="KW-0732">Signal</keyword>
<keyword evidence="3 9" id="KW-0812">Transmembrane</keyword>
<evidence type="ECO:0000256" key="8">
    <source>
        <dbReference type="PROSITE-ProRule" id="PRU00023"/>
    </source>
</evidence>
<proteinExistence type="inferred from homology"/>
<dbReference type="Proteomes" id="UP000002499">
    <property type="component" value="Unassembled WGS sequence"/>
</dbReference>
<dbReference type="InterPro" id="IPR021149">
    <property type="entry name" value="OligosaccharylTrfase_OST3/OST6"/>
</dbReference>
<dbReference type="PROSITE" id="PS50088">
    <property type="entry name" value="ANK_REPEAT"/>
    <property type="match status" value="3"/>
</dbReference>
<keyword evidence="7 9" id="KW-0472">Membrane</keyword>
<dbReference type="AlphaFoldDB" id="E9DTF7"/>
<evidence type="ECO:0000256" key="7">
    <source>
        <dbReference type="ARBA" id="ARBA00023136"/>
    </source>
</evidence>
<dbReference type="GO" id="GO:0016740">
    <property type="term" value="F:transferase activity"/>
    <property type="evidence" value="ECO:0007669"/>
    <property type="project" value="UniProtKB-KW"/>
</dbReference>
<dbReference type="GeneID" id="19245106"/>
<keyword evidence="5 9" id="KW-1133">Transmembrane helix</keyword>
<dbReference type="Pfam" id="PF12796">
    <property type="entry name" value="Ank_2"/>
    <property type="match status" value="4"/>
</dbReference>
<comment type="similarity">
    <text evidence="2">Belongs to the OST3/OST6 family.</text>
</comment>
<dbReference type="EMBL" id="GL698472">
    <property type="protein sequence ID" value="EFY93012.1"/>
    <property type="molecule type" value="Genomic_DNA"/>
</dbReference>
<dbReference type="FunFam" id="3.40.30.10:FF:000302">
    <property type="entry name" value="Oligosaccharyl transferase subunit (Gamma), putative"/>
    <property type="match status" value="1"/>
</dbReference>
<evidence type="ECO:0000256" key="4">
    <source>
        <dbReference type="ARBA" id="ARBA00022737"/>
    </source>
</evidence>
<name>E9DTF7_METAQ</name>
<dbReference type="PANTHER" id="PTHR24198">
    <property type="entry name" value="ANKYRIN REPEAT AND PROTEIN KINASE DOMAIN-CONTAINING PROTEIN"/>
    <property type="match status" value="1"/>
</dbReference>
<keyword evidence="4" id="KW-0677">Repeat</keyword>
<evidence type="ECO:0000256" key="9">
    <source>
        <dbReference type="SAM" id="Phobius"/>
    </source>
</evidence>
<sequence length="1090" mass="121433">MRFLPLIASASALVASAFAAEQSSEERFIKFNRLARLSSPLQLNDVSYKSLTSTPRDYSVAIVLTAQDARFGCQLCRDFKPEWELIAQSWARGDKRQESRLFFGVLDFAEGRDTFLSLGLQTAPVLMFFPPTTGPHAVASAEPIRYDFTTGPPTAEQVRNWLARHLPGRPHPEIKRPINWLKWVSLFTFVAGAITAMVSASPYILPIIQNRNLWAAGSMIAILLFISGHMFNHIRKVPYVAGDGKGGITYFTGGFQNQLGLEVQIVAAIYGILSFCTIALATKVPRMTSPKSQSVAVLVWGGAMFFIYSFLLSVFRVKNSSYPFSLPPFINISSPRIEYMTAFYPIRRARYANALQHLNDAACDRPFVAKLRSCRRPPEYQIRLTIAGGPPRDYYNCLVRSGLEFFFLRPRDFLALLRAFPSMAGHTPSLHFTRTNNNGISILHELAATDHENKLLDAILLGSAADANSMSKGGNNPLSYAIIYKNEKATAALLKRKDVDANSCFPLLQDQTPLIYAIQKEEMGLLTCYSMEKAHVDGQGRAAISYAAASGSKEVVELLLSQHGVNADQKDNTERRPLSYAVEAQHEEVVRLLTRLGLYPGGKDDYCQEPLLSFAVCKGNQKIVELLLPRPNVDAETRTSSNRLALFEAAAKGSAAVVKLLPSQPNVYADQRDDRNRTPLMHAAVCGNGSVARLLLDEYSVEAHSRSFLGMSPLRYAAESGNVEVIRLLLNHDRDEDIRDEASKLLVEMAREHPEILIPELVHDRDTDVNYAGGRHAETALFWASRLGWTPLVELLLSHPNININKASENGTTPLLAAITGKNEDTAVLLLRHGANRATVLTCSEPNSKLIVTPLMAAIDWQQERVVEQLLHLGVSMETRDAYHNLPLVVAARNPRPRCVRLLLDHDDRGKNNATSDFCLALHHAVKQLRPEAVKMLLDQLNGRVPTPEGLLIEKLPMLSDLLRKRFLEMLHYGIWPQCVGDEDVNMCNHEHIVNAMLGIRDDGLTFMIKKSPFYIALRCQVFAAQMLLDRADAGADWSCYHFPWPESRGAFAEYEGIVKKLLALRDDLTPRQPDASALGYGRPRSRILL</sequence>
<dbReference type="PROSITE" id="PS50297">
    <property type="entry name" value="ANK_REP_REGION"/>
    <property type="match status" value="2"/>
</dbReference>
<dbReference type="KEGG" id="maw:19245106"/>
<organism evidence="12">
    <name type="scientific">Metarhizium acridum (strain CQMa 102)</name>
    <dbReference type="NCBI Taxonomy" id="655827"/>
    <lineage>
        <taxon>Eukaryota</taxon>
        <taxon>Fungi</taxon>
        <taxon>Dikarya</taxon>
        <taxon>Ascomycota</taxon>
        <taxon>Pezizomycotina</taxon>
        <taxon>Sordariomycetes</taxon>
        <taxon>Hypocreomycetidae</taxon>
        <taxon>Hypocreales</taxon>
        <taxon>Clavicipitaceae</taxon>
        <taxon>Metarhizium</taxon>
    </lineage>
</organism>